<proteinExistence type="predicted"/>
<organism evidence="1 2">
    <name type="scientific">Smallanthus sonchifolius</name>
    <dbReference type="NCBI Taxonomy" id="185202"/>
    <lineage>
        <taxon>Eukaryota</taxon>
        <taxon>Viridiplantae</taxon>
        <taxon>Streptophyta</taxon>
        <taxon>Embryophyta</taxon>
        <taxon>Tracheophyta</taxon>
        <taxon>Spermatophyta</taxon>
        <taxon>Magnoliopsida</taxon>
        <taxon>eudicotyledons</taxon>
        <taxon>Gunneridae</taxon>
        <taxon>Pentapetalae</taxon>
        <taxon>asterids</taxon>
        <taxon>campanulids</taxon>
        <taxon>Asterales</taxon>
        <taxon>Asteraceae</taxon>
        <taxon>Asteroideae</taxon>
        <taxon>Heliantheae alliance</taxon>
        <taxon>Millerieae</taxon>
        <taxon>Smallanthus</taxon>
    </lineage>
</organism>
<dbReference type="Proteomes" id="UP001056120">
    <property type="component" value="Linkage Group LG02"/>
</dbReference>
<protein>
    <submittedName>
        <fullName evidence="1">Uncharacterized protein</fullName>
    </submittedName>
</protein>
<sequence length="211" mass="23575">MHHTRSQGSPSFAAFSEPERELHERTRDFRERLKQLCENQVRPVSPIPFAHMGDANPPARRTVHRRAKDGVTGARSSITRPTIPNTNSWQIPSHVTSTITHATQFHGLEDEDAPRHVSHSARICDTFNITGVSKDAIYLRLFPFSSLGVHLLGSTLSQTTRSPFGMISKPSSINRAVQRVVEPMSPTRSVVQGDSGEVLQWSHLREEANVQ</sequence>
<evidence type="ECO:0000313" key="1">
    <source>
        <dbReference type="EMBL" id="KAI3825592.1"/>
    </source>
</evidence>
<keyword evidence="2" id="KW-1185">Reference proteome</keyword>
<comment type="caution">
    <text evidence="1">The sequence shown here is derived from an EMBL/GenBank/DDBJ whole genome shotgun (WGS) entry which is preliminary data.</text>
</comment>
<evidence type="ECO:0000313" key="2">
    <source>
        <dbReference type="Proteomes" id="UP001056120"/>
    </source>
</evidence>
<reference evidence="1 2" key="2">
    <citation type="journal article" date="2022" name="Mol. Ecol. Resour.">
        <title>The genomes of chicory, endive, great burdock and yacon provide insights into Asteraceae paleo-polyploidization history and plant inulin production.</title>
        <authorList>
            <person name="Fan W."/>
            <person name="Wang S."/>
            <person name="Wang H."/>
            <person name="Wang A."/>
            <person name="Jiang F."/>
            <person name="Liu H."/>
            <person name="Zhao H."/>
            <person name="Xu D."/>
            <person name="Zhang Y."/>
        </authorList>
    </citation>
    <scope>NUCLEOTIDE SEQUENCE [LARGE SCALE GENOMIC DNA]</scope>
    <source>
        <strain evidence="2">cv. Yunnan</strain>
        <tissue evidence="1">Leaves</tissue>
    </source>
</reference>
<gene>
    <name evidence="1" type="ORF">L1987_07084</name>
</gene>
<dbReference type="EMBL" id="CM042019">
    <property type="protein sequence ID" value="KAI3825592.1"/>
    <property type="molecule type" value="Genomic_DNA"/>
</dbReference>
<reference evidence="2" key="1">
    <citation type="journal article" date="2022" name="Mol. Ecol. Resour.">
        <title>The genomes of chicory, endive, great burdock and yacon provide insights into Asteraceae palaeo-polyploidization history and plant inulin production.</title>
        <authorList>
            <person name="Fan W."/>
            <person name="Wang S."/>
            <person name="Wang H."/>
            <person name="Wang A."/>
            <person name="Jiang F."/>
            <person name="Liu H."/>
            <person name="Zhao H."/>
            <person name="Xu D."/>
            <person name="Zhang Y."/>
        </authorList>
    </citation>
    <scope>NUCLEOTIDE SEQUENCE [LARGE SCALE GENOMIC DNA]</scope>
    <source>
        <strain evidence="2">cv. Yunnan</strain>
    </source>
</reference>
<name>A0ACB9K022_9ASTR</name>
<accession>A0ACB9K022</accession>